<feature type="domain" description="ChsH2 rubredoxin-like zinc ribbon" evidence="2">
    <location>
        <begin position="8"/>
        <end position="40"/>
    </location>
</feature>
<dbReference type="Proteomes" id="UP000429644">
    <property type="component" value="Unassembled WGS sequence"/>
</dbReference>
<dbReference type="EMBL" id="WHPD01001647">
    <property type="protein sequence ID" value="MPV88525.1"/>
    <property type="molecule type" value="Genomic_DNA"/>
</dbReference>
<dbReference type="InterPro" id="IPR052513">
    <property type="entry name" value="Thioester_dehydratase-like"/>
</dbReference>
<evidence type="ECO:0000259" key="1">
    <source>
        <dbReference type="Pfam" id="PF01796"/>
    </source>
</evidence>
<dbReference type="InterPro" id="IPR022002">
    <property type="entry name" value="ChsH2_Znr"/>
</dbReference>
<evidence type="ECO:0000259" key="2">
    <source>
        <dbReference type="Pfam" id="PF12172"/>
    </source>
</evidence>
<proteinExistence type="predicted"/>
<dbReference type="AlphaFoldDB" id="A0A7J9UV63"/>
<dbReference type="Pfam" id="PF12172">
    <property type="entry name" value="zf-ChsH2"/>
    <property type="match status" value="1"/>
</dbReference>
<feature type="domain" description="ChsH2 C-terminal OB-fold" evidence="1">
    <location>
        <begin position="43"/>
        <end position="98"/>
    </location>
</feature>
<evidence type="ECO:0000313" key="3">
    <source>
        <dbReference type="EMBL" id="MPV88525.1"/>
    </source>
</evidence>
<gene>
    <name evidence="3" type="ORF">GB882_07580</name>
</gene>
<dbReference type="SUPFAM" id="SSF50249">
    <property type="entry name" value="Nucleic acid-binding proteins"/>
    <property type="match status" value="1"/>
</dbReference>
<keyword evidence="4" id="KW-1185">Reference proteome</keyword>
<organism evidence="3 4">
    <name type="scientific">Georgenia ruanii</name>
    <dbReference type="NCBI Taxonomy" id="348442"/>
    <lineage>
        <taxon>Bacteria</taxon>
        <taxon>Bacillati</taxon>
        <taxon>Actinomycetota</taxon>
        <taxon>Actinomycetes</taxon>
        <taxon>Micrococcales</taxon>
        <taxon>Bogoriellaceae</taxon>
        <taxon>Georgenia</taxon>
    </lineage>
</organism>
<dbReference type="InterPro" id="IPR002878">
    <property type="entry name" value="ChsH2_C"/>
</dbReference>
<evidence type="ECO:0000313" key="4">
    <source>
        <dbReference type="Proteomes" id="UP000429644"/>
    </source>
</evidence>
<name>A0A7J9UV63_9MICO</name>
<protein>
    <recommendedName>
        <fullName evidence="5">DUF35 domain-containing protein</fullName>
    </recommendedName>
</protein>
<accession>A0A7J9UV63</accession>
<dbReference type="PANTHER" id="PTHR34075:SF5">
    <property type="entry name" value="BLR3430 PROTEIN"/>
    <property type="match status" value="1"/>
</dbReference>
<reference evidence="3 4" key="1">
    <citation type="submission" date="2019-10" db="EMBL/GenBank/DDBJ databases">
        <title>Georgenia wutianyii sp. nov. and Georgenia yuyongxinii sp. nov. isolated from plateau pika (Ochotona curzoniae) in the Qinghai-Tibet plateau of China.</title>
        <authorList>
            <person name="Tian Z."/>
        </authorList>
    </citation>
    <scope>NUCLEOTIDE SEQUENCE [LARGE SCALE GENOMIC DNA]</scope>
    <source>
        <strain evidence="3 4">JCM 15130</strain>
    </source>
</reference>
<evidence type="ECO:0008006" key="5">
    <source>
        <dbReference type="Google" id="ProtNLM"/>
    </source>
</evidence>
<comment type="caution">
    <text evidence="3">The sequence shown here is derived from an EMBL/GenBank/DDBJ whole genome shotgun (WGS) entry which is preliminary data.</text>
</comment>
<sequence>MVDYLVLGDEPHLRARECSHCGALYFDRRNACAKCFRTEFGTRALSNEGRLRAFTFVTRAKRPYVSAIVDLEGGGVVKANLLEVDQPGQIRPGLPVVLDTVTAGTDDDGTEAVAFGYRPRGGDQ</sequence>
<dbReference type="Pfam" id="PF01796">
    <property type="entry name" value="OB_ChsH2_C"/>
    <property type="match status" value="1"/>
</dbReference>
<dbReference type="PANTHER" id="PTHR34075">
    <property type="entry name" value="BLR3430 PROTEIN"/>
    <property type="match status" value="1"/>
</dbReference>
<dbReference type="InterPro" id="IPR012340">
    <property type="entry name" value="NA-bd_OB-fold"/>
</dbReference>